<dbReference type="SUPFAM" id="SSF55120">
    <property type="entry name" value="Pseudouridine synthase"/>
    <property type="match status" value="1"/>
</dbReference>
<name>A0A381XNR3_9ZZZZ</name>
<evidence type="ECO:0000313" key="5">
    <source>
        <dbReference type="EMBL" id="SVA66389.1"/>
    </source>
</evidence>
<accession>A0A381XNR3</accession>
<dbReference type="Gene3D" id="3.30.2350.10">
    <property type="entry name" value="Pseudouridine synthase"/>
    <property type="match status" value="1"/>
</dbReference>
<gene>
    <name evidence="5" type="ORF">METZ01_LOCUS119243</name>
</gene>
<dbReference type="InterPro" id="IPR002501">
    <property type="entry name" value="PsdUridine_synth_N"/>
</dbReference>
<evidence type="ECO:0000256" key="1">
    <source>
        <dbReference type="ARBA" id="ARBA00012787"/>
    </source>
</evidence>
<dbReference type="GO" id="GO:0006400">
    <property type="term" value="P:tRNA modification"/>
    <property type="evidence" value="ECO:0007669"/>
    <property type="project" value="TreeGrafter"/>
</dbReference>
<keyword evidence="2" id="KW-0819">tRNA processing</keyword>
<dbReference type="PANTHER" id="PTHR13767">
    <property type="entry name" value="TRNA-PSEUDOURIDINE SYNTHASE"/>
    <property type="match status" value="1"/>
</dbReference>
<feature type="domain" description="Pseudouridine synthase II N-terminal" evidence="4">
    <location>
        <begin position="33"/>
        <end position="67"/>
    </location>
</feature>
<dbReference type="InterPro" id="IPR014780">
    <property type="entry name" value="tRNA_psdUridine_synth_TruB"/>
</dbReference>
<dbReference type="GO" id="GO:1990481">
    <property type="term" value="P:mRNA pseudouridine synthesis"/>
    <property type="evidence" value="ECO:0007669"/>
    <property type="project" value="TreeGrafter"/>
</dbReference>
<evidence type="ECO:0000256" key="2">
    <source>
        <dbReference type="ARBA" id="ARBA00022694"/>
    </source>
</evidence>
<dbReference type="GO" id="GO:0003723">
    <property type="term" value="F:RNA binding"/>
    <property type="evidence" value="ECO:0007669"/>
    <property type="project" value="InterPro"/>
</dbReference>
<dbReference type="EC" id="5.4.99.25" evidence="1"/>
<dbReference type="EMBL" id="UINC01015836">
    <property type="protein sequence ID" value="SVA66389.1"/>
    <property type="molecule type" value="Genomic_DNA"/>
</dbReference>
<dbReference type="InterPro" id="IPR020103">
    <property type="entry name" value="PsdUridine_synth_cat_dom_sf"/>
</dbReference>
<feature type="non-terminal residue" evidence="5">
    <location>
        <position position="67"/>
    </location>
</feature>
<evidence type="ECO:0000259" key="4">
    <source>
        <dbReference type="Pfam" id="PF01509"/>
    </source>
</evidence>
<dbReference type="Pfam" id="PF01509">
    <property type="entry name" value="TruB_N"/>
    <property type="match status" value="1"/>
</dbReference>
<organism evidence="5">
    <name type="scientific">marine metagenome</name>
    <dbReference type="NCBI Taxonomy" id="408172"/>
    <lineage>
        <taxon>unclassified sequences</taxon>
        <taxon>metagenomes</taxon>
        <taxon>ecological metagenomes</taxon>
    </lineage>
</organism>
<proteinExistence type="predicted"/>
<dbReference type="PANTHER" id="PTHR13767:SF2">
    <property type="entry name" value="PSEUDOURIDYLATE SYNTHASE TRUB1"/>
    <property type="match status" value="1"/>
</dbReference>
<evidence type="ECO:0000256" key="3">
    <source>
        <dbReference type="ARBA" id="ARBA00023235"/>
    </source>
</evidence>
<reference evidence="5" key="1">
    <citation type="submission" date="2018-05" db="EMBL/GenBank/DDBJ databases">
        <authorList>
            <person name="Lanie J.A."/>
            <person name="Ng W.-L."/>
            <person name="Kazmierczak K.M."/>
            <person name="Andrzejewski T.M."/>
            <person name="Davidsen T.M."/>
            <person name="Wayne K.J."/>
            <person name="Tettelin H."/>
            <person name="Glass J.I."/>
            <person name="Rusch D."/>
            <person name="Podicherti R."/>
            <person name="Tsui H.-C.T."/>
            <person name="Winkler M.E."/>
        </authorList>
    </citation>
    <scope>NUCLEOTIDE SEQUENCE</scope>
</reference>
<dbReference type="AlphaFoldDB" id="A0A381XNR3"/>
<sequence length="67" mass="7004">MSGGNKKGRDINGVVLLDKSVGNTSNHSLQRVKRLFDAKKAGHTGSLDPLASGLLPICFGQATKVAQ</sequence>
<dbReference type="GO" id="GO:0160148">
    <property type="term" value="F:tRNA pseudouridine(55) synthase activity"/>
    <property type="evidence" value="ECO:0007669"/>
    <property type="project" value="UniProtKB-EC"/>
</dbReference>
<keyword evidence="3" id="KW-0413">Isomerase</keyword>
<protein>
    <recommendedName>
        <fullName evidence="1">tRNA pseudouridine(55) synthase</fullName>
        <ecNumber evidence="1">5.4.99.25</ecNumber>
    </recommendedName>
</protein>